<feature type="region of interest" description="Disordered" evidence="1">
    <location>
        <begin position="1"/>
        <end position="25"/>
    </location>
</feature>
<comment type="caution">
    <text evidence="3">The sequence shown here is derived from an EMBL/GenBank/DDBJ whole genome shotgun (WGS) entry which is preliminary data.</text>
</comment>
<dbReference type="AlphaFoldDB" id="A0A8B6BP34"/>
<keyword evidence="2" id="KW-0812">Transmembrane</keyword>
<organism evidence="3 4">
    <name type="scientific">Mytilus galloprovincialis</name>
    <name type="common">Mediterranean mussel</name>
    <dbReference type="NCBI Taxonomy" id="29158"/>
    <lineage>
        <taxon>Eukaryota</taxon>
        <taxon>Metazoa</taxon>
        <taxon>Spiralia</taxon>
        <taxon>Lophotrochozoa</taxon>
        <taxon>Mollusca</taxon>
        <taxon>Bivalvia</taxon>
        <taxon>Autobranchia</taxon>
        <taxon>Pteriomorphia</taxon>
        <taxon>Mytilida</taxon>
        <taxon>Mytiloidea</taxon>
        <taxon>Mytilidae</taxon>
        <taxon>Mytilinae</taxon>
        <taxon>Mytilus</taxon>
    </lineage>
</organism>
<keyword evidence="4" id="KW-1185">Reference proteome</keyword>
<feature type="transmembrane region" description="Helical" evidence="2">
    <location>
        <begin position="33"/>
        <end position="55"/>
    </location>
</feature>
<evidence type="ECO:0000256" key="2">
    <source>
        <dbReference type="SAM" id="Phobius"/>
    </source>
</evidence>
<evidence type="ECO:0000313" key="4">
    <source>
        <dbReference type="Proteomes" id="UP000596742"/>
    </source>
</evidence>
<reference evidence="3" key="1">
    <citation type="submission" date="2018-11" db="EMBL/GenBank/DDBJ databases">
        <authorList>
            <person name="Alioto T."/>
            <person name="Alioto T."/>
        </authorList>
    </citation>
    <scope>NUCLEOTIDE SEQUENCE</scope>
</reference>
<gene>
    <name evidence="3" type="ORF">MGAL_10B083275</name>
</gene>
<sequence>MMGTNKVGETSHSLEDPSKTEDPKKKSIRQRDVLAAMLVGYIVGILLMMIIHFVIQNKCTENCTTSSVGRNELQDTCFEGWIILAGEKTCFFHSFFNVNWTVVEPEAGTSEVDEYFQKIEQIQDINDDILIGTVFNNDRGFYQWIGGSGSKNVLPAADNTVASPNATNNCVSDLQEAPTEWGLNLLAAKSNDTCFIS</sequence>
<dbReference type="OrthoDB" id="6042685at2759"/>
<accession>A0A8B6BP34</accession>
<keyword evidence="2" id="KW-0472">Membrane</keyword>
<dbReference type="Proteomes" id="UP000596742">
    <property type="component" value="Unassembled WGS sequence"/>
</dbReference>
<keyword evidence="2" id="KW-1133">Transmembrane helix</keyword>
<name>A0A8B6BP34_MYTGA</name>
<proteinExistence type="predicted"/>
<evidence type="ECO:0000256" key="1">
    <source>
        <dbReference type="SAM" id="MobiDB-lite"/>
    </source>
</evidence>
<feature type="compositionally biased region" description="Basic and acidic residues" evidence="1">
    <location>
        <begin position="12"/>
        <end position="25"/>
    </location>
</feature>
<dbReference type="EMBL" id="UYJE01000439">
    <property type="protein sequence ID" value="VDH93347.1"/>
    <property type="molecule type" value="Genomic_DNA"/>
</dbReference>
<protein>
    <submittedName>
        <fullName evidence="3">Uncharacterized protein</fullName>
    </submittedName>
</protein>
<evidence type="ECO:0000313" key="3">
    <source>
        <dbReference type="EMBL" id="VDH93347.1"/>
    </source>
</evidence>